<comment type="similarity">
    <text evidence="4">Belongs to the GAS2 family.</text>
</comment>
<dbReference type="GO" id="GO:0005737">
    <property type="term" value="C:cytoplasm"/>
    <property type="evidence" value="ECO:0007669"/>
    <property type="project" value="TreeGrafter"/>
</dbReference>
<keyword evidence="2" id="KW-0963">Cytoplasm</keyword>
<protein>
    <submittedName>
        <fullName evidence="8">GAS2-like protein 1</fullName>
    </submittedName>
</protein>
<dbReference type="GO" id="GO:0008093">
    <property type="term" value="F:cytoskeletal anchor activity"/>
    <property type="evidence" value="ECO:0007669"/>
    <property type="project" value="TreeGrafter"/>
</dbReference>
<dbReference type="InterPro" id="IPR001715">
    <property type="entry name" value="CH_dom"/>
</dbReference>
<sequence length="669" mass="72512">MPADSASMSERSLRPFSSTEKYLLAVREDLAEWLDSLYPDCGIDAESFFAKLETGVLLCKHINALIERLNGIQSPAFLLPAATRYAIHCRTNVQPGTFQARDNICSCLRWCRAMQMKECLLFETDDLVLRKNEKSVILCLMEVARIGARLGLPVPTLIQFEREIDADELRHATSPSSSSAAGSYSSCSEDIDDVASSLSNESSSGGSSLAAISAESLSSAPVGMTTAIGTTAPSLLPSSLKNVDQVVKEQMRECRCQKAFPLIKVAPGKYRVGPSNLIIYVRILRNHVMVRVGGGWDTLDHFLEKHDPCRRRGCCNEPLRSVTTTAPPSLLSTGSAAVAGAGGVVKSSQPPTQPSVRRQKTDLTPLQVVFNRDCSATLPSRVDAATVATHSKSETRPLSSRSSLPVAGLPTKAAAFETVVTKRRISQPPVTGVQLRRPYPGAAPTARAPRARSMDVGLLLDKFKASDDSSSKNPAAPPPVKSNYTKLSSSRLATPKVDVTIRQRRASVTFEDAPVPEGLVKALCKKSDPVLRKKRSSLMELENIPSGLREEAIVVHDRNDKDGDRWDTAFNRHRQNFLRIKNIFGGSRDFGGNPFQGDGDETDGNGREGTRIHNRRLGSPSSPDSASDDAGTLSCARKIPLNEGSVCTGMNNRRSVEEGFFSDASWKSG</sequence>
<feature type="domain" description="Calponin-homology (CH)" evidence="6">
    <location>
        <begin position="24"/>
        <end position="148"/>
    </location>
</feature>
<dbReference type="GO" id="GO:0031110">
    <property type="term" value="P:regulation of microtubule polymerization or depolymerization"/>
    <property type="evidence" value="ECO:0007669"/>
    <property type="project" value="TreeGrafter"/>
</dbReference>
<dbReference type="OrthoDB" id="206130at2759"/>
<dbReference type="PANTHER" id="PTHR46756:SF18">
    <property type="entry name" value="GAS2-LIKE PROTEIN PICKLED EGGS"/>
    <property type="match status" value="1"/>
</dbReference>
<evidence type="ECO:0000256" key="5">
    <source>
        <dbReference type="SAM" id="MobiDB-lite"/>
    </source>
</evidence>
<feature type="domain" description="GAR" evidence="7">
    <location>
        <begin position="238"/>
        <end position="310"/>
    </location>
</feature>
<dbReference type="PANTHER" id="PTHR46756">
    <property type="entry name" value="TRANSGELIN"/>
    <property type="match status" value="1"/>
</dbReference>
<dbReference type="InterPro" id="IPR036872">
    <property type="entry name" value="CH_dom_sf"/>
</dbReference>
<keyword evidence="9" id="KW-1185">Reference proteome</keyword>
<dbReference type="SUPFAM" id="SSF143575">
    <property type="entry name" value="GAS2 domain-like"/>
    <property type="match status" value="1"/>
</dbReference>
<dbReference type="GO" id="GO:0035371">
    <property type="term" value="C:microtubule plus-end"/>
    <property type="evidence" value="ECO:0007669"/>
    <property type="project" value="TreeGrafter"/>
</dbReference>
<feature type="region of interest" description="Disordered" evidence="5">
    <location>
        <begin position="589"/>
        <end position="669"/>
    </location>
</feature>
<comment type="subcellular location">
    <subcellularLocation>
        <location evidence="1">Cytoplasm</location>
        <location evidence="1">Cytoskeleton</location>
    </subcellularLocation>
</comment>
<gene>
    <name evidence="8" type="ORF">BV898_17318</name>
</gene>
<dbReference type="PROSITE" id="PS51460">
    <property type="entry name" value="GAR"/>
    <property type="match status" value="1"/>
</dbReference>
<dbReference type="Proteomes" id="UP000192578">
    <property type="component" value="Unassembled WGS sequence"/>
</dbReference>
<keyword evidence="3" id="KW-0206">Cytoskeleton</keyword>
<feature type="region of interest" description="Disordered" evidence="5">
    <location>
        <begin position="429"/>
        <end position="451"/>
    </location>
</feature>
<proteinExistence type="inferred from homology"/>
<organism evidence="8 9">
    <name type="scientific">Hypsibius exemplaris</name>
    <name type="common">Freshwater tardigrade</name>
    <dbReference type="NCBI Taxonomy" id="2072580"/>
    <lineage>
        <taxon>Eukaryota</taxon>
        <taxon>Metazoa</taxon>
        <taxon>Ecdysozoa</taxon>
        <taxon>Tardigrada</taxon>
        <taxon>Eutardigrada</taxon>
        <taxon>Parachela</taxon>
        <taxon>Hypsibioidea</taxon>
        <taxon>Hypsibiidae</taxon>
        <taxon>Hypsibius</taxon>
    </lineage>
</organism>
<dbReference type="GO" id="GO:0008017">
    <property type="term" value="F:microtubule binding"/>
    <property type="evidence" value="ECO:0007669"/>
    <property type="project" value="InterPro"/>
</dbReference>
<accession>A0A9X6NHV4</accession>
<dbReference type="GO" id="GO:0001725">
    <property type="term" value="C:stress fiber"/>
    <property type="evidence" value="ECO:0007669"/>
    <property type="project" value="TreeGrafter"/>
</dbReference>
<dbReference type="SMART" id="SM00243">
    <property type="entry name" value="GAS2"/>
    <property type="match status" value="1"/>
</dbReference>
<dbReference type="Pfam" id="PF00307">
    <property type="entry name" value="CH"/>
    <property type="match status" value="1"/>
</dbReference>
<dbReference type="Pfam" id="PF02187">
    <property type="entry name" value="GAS2"/>
    <property type="match status" value="1"/>
</dbReference>
<feature type="region of interest" description="Disordered" evidence="5">
    <location>
        <begin position="341"/>
        <end position="362"/>
    </location>
</feature>
<dbReference type="GO" id="GO:1904825">
    <property type="term" value="P:protein localization to microtubule plus-end"/>
    <property type="evidence" value="ECO:0007669"/>
    <property type="project" value="TreeGrafter"/>
</dbReference>
<evidence type="ECO:0000259" key="6">
    <source>
        <dbReference type="PROSITE" id="PS50021"/>
    </source>
</evidence>
<dbReference type="SUPFAM" id="SSF47576">
    <property type="entry name" value="Calponin-homology domain, CH-domain"/>
    <property type="match status" value="1"/>
</dbReference>
<dbReference type="GO" id="GO:0051764">
    <property type="term" value="P:actin crosslink formation"/>
    <property type="evidence" value="ECO:0007669"/>
    <property type="project" value="TreeGrafter"/>
</dbReference>
<feature type="compositionally biased region" description="Low complexity" evidence="5">
    <location>
        <begin position="436"/>
        <end position="448"/>
    </location>
</feature>
<dbReference type="GO" id="GO:0005884">
    <property type="term" value="C:actin filament"/>
    <property type="evidence" value="ECO:0007669"/>
    <property type="project" value="TreeGrafter"/>
</dbReference>
<dbReference type="PROSITE" id="PS50021">
    <property type="entry name" value="CH"/>
    <property type="match status" value="1"/>
</dbReference>
<evidence type="ECO:0000256" key="1">
    <source>
        <dbReference type="ARBA" id="ARBA00004245"/>
    </source>
</evidence>
<dbReference type="InterPro" id="IPR003108">
    <property type="entry name" value="GAR_dom"/>
</dbReference>
<evidence type="ECO:0000259" key="7">
    <source>
        <dbReference type="PROSITE" id="PS51460"/>
    </source>
</evidence>
<dbReference type="GO" id="GO:0001578">
    <property type="term" value="P:microtubule bundle formation"/>
    <property type="evidence" value="ECO:0007669"/>
    <property type="project" value="TreeGrafter"/>
</dbReference>
<evidence type="ECO:0000256" key="3">
    <source>
        <dbReference type="ARBA" id="ARBA00023212"/>
    </source>
</evidence>
<dbReference type="InterPro" id="IPR036534">
    <property type="entry name" value="GAR_dom_sf"/>
</dbReference>
<feature type="region of interest" description="Disordered" evidence="5">
    <location>
        <begin position="465"/>
        <end position="489"/>
    </location>
</feature>
<name>A0A9X6NHV4_HYPEX</name>
<dbReference type="GO" id="GO:0051015">
    <property type="term" value="F:actin filament binding"/>
    <property type="evidence" value="ECO:0007669"/>
    <property type="project" value="TreeGrafter"/>
</dbReference>
<evidence type="ECO:0000313" key="8">
    <source>
        <dbReference type="EMBL" id="OWA52876.1"/>
    </source>
</evidence>
<dbReference type="Gene3D" id="3.30.920.20">
    <property type="entry name" value="Gas2-like domain"/>
    <property type="match status" value="1"/>
</dbReference>
<evidence type="ECO:0000313" key="9">
    <source>
        <dbReference type="Proteomes" id="UP000192578"/>
    </source>
</evidence>
<dbReference type="AlphaFoldDB" id="A0A9X6NHV4"/>
<reference evidence="9" key="1">
    <citation type="submission" date="2017-01" db="EMBL/GenBank/DDBJ databases">
        <title>Comparative genomics of anhydrobiosis in the tardigrade Hypsibius dujardini.</title>
        <authorList>
            <person name="Yoshida Y."/>
            <person name="Koutsovoulos G."/>
            <person name="Laetsch D."/>
            <person name="Stevens L."/>
            <person name="Kumar S."/>
            <person name="Horikawa D."/>
            <person name="Ishino K."/>
            <person name="Komine S."/>
            <person name="Tomita M."/>
            <person name="Blaxter M."/>
            <person name="Arakawa K."/>
        </authorList>
    </citation>
    <scope>NUCLEOTIDE SEQUENCE [LARGE SCALE GENOMIC DNA]</scope>
    <source>
        <strain evidence="9">Z151</strain>
    </source>
</reference>
<dbReference type="EMBL" id="MTYJ01000290">
    <property type="protein sequence ID" value="OWA52876.1"/>
    <property type="molecule type" value="Genomic_DNA"/>
</dbReference>
<dbReference type="Gene3D" id="1.10.418.10">
    <property type="entry name" value="Calponin-like domain"/>
    <property type="match status" value="1"/>
</dbReference>
<feature type="compositionally biased region" description="Low complexity" evidence="5">
    <location>
        <begin position="619"/>
        <end position="630"/>
    </location>
</feature>
<dbReference type="SMART" id="SM00033">
    <property type="entry name" value="CH"/>
    <property type="match status" value="1"/>
</dbReference>
<evidence type="ECO:0000256" key="4">
    <source>
        <dbReference type="ARBA" id="ARBA00038441"/>
    </source>
</evidence>
<comment type="caution">
    <text evidence="8">The sequence shown here is derived from an EMBL/GenBank/DDBJ whole genome shotgun (WGS) entry which is preliminary data.</text>
</comment>
<evidence type="ECO:0000256" key="2">
    <source>
        <dbReference type="ARBA" id="ARBA00022490"/>
    </source>
</evidence>